<feature type="chain" id="PRO_5041951873" evidence="2">
    <location>
        <begin position="22"/>
        <end position="201"/>
    </location>
</feature>
<feature type="region of interest" description="Disordered" evidence="1">
    <location>
        <begin position="44"/>
        <end position="73"/>
    </location>
</feature>
<evidence type="ECO:0000313" key="3">
    <source>
        <dbReference type="EMBL" id="KAK1741160.1"/>
    </source>
</evidence>
<name>A0AAD8Y8U6_9STRA</name>
<accession>A0AAD8Y8U6</accession>
<comment type="caution">
    <text evidence="3">The sequence shown here is derived from an EMBL/GenBank/DDBJ whole genome shotgun (WGS) entry which is preliminary data.</text>
</comment>
<dbReference type="EMBL" id="JATAAI010000014">
    <property type="protein sequence ID" value="KAK1741160.1"/>
    <property type="molecule type" value="Genomic_DNA"/>
</dbReference>
<evidence type="ECO:0000313" key="4">
    <source>
        <dbReference type="Proteomes" id="UP001224775"/>
    </source>
</evidence>
<protein>
    <submittedName>
        <fullName evidence="3">Uncharacterized protein</fullName>
    </submittedName>
</protein>
<keyword evidence="2" id="KW-0732">Signal</keyword>
<dbReference type="Proteomes" id="UP001224775">
    <property type="component" value="Unassembled WGS sequence"/>
</dbReference>
<evidence type="ECO:0000256" key="1">
    <source>
        <dbReference type="SAM" id="MobiDB-lite"/>
    </source>
</evidence>
<organism evidence="3 4">
    <name type="scientific">Skeletonema marinoi</name>
    <dbReference type="NCBI Taxonomy" id="267567"/>
    <lineage>
        <taxon>Eukaryota</taxon>
        <taxon>Sar</taxon>
        <taxon>Stramenopiles</taxon>
        <taxon>Ochrophyta</taxon>
        <taxon>Bacillariophyta</taxon>
        <taxon>Coscinodiscophyceae</taxon>
        <taxon>Thalassiosirophycidae</taxon>
        <taxon>Thalassiosirales</taxon>
        <taxon>Skeletonemataceae</taxon>
        <taxon>Skeletonema</taxon>
        <taxon>Skeletonema marinoi-dohrnii complex</taxon>
    </lineage>
</organism>
<sequence>MMPNNATTKLLLAALLAPSLAFMPSSTPHPAITTTTRLCRTTSLFGSTTISPPDTETEKREKKDDSIIPPDEGDVRGPVEWLIDDPLVSREDEDPFHILLLDETFVKNERMTIEYAASSCVYVLRMPYDEAAELASHAKTEGFSCLGTWNHDECLKLGKQLQQRDLICRVVPFCQGGDRAWQARNAESGEGMKRADDVGYD</sequence>
<reference evidence="3" key="1">
    <citation type="submission" date="2023-06" db="EMBL/GenBank/DDBJ databases">
        <title>Survivors Of The Sea: Transcriptome response of Skeletonema marinoi to long-term dormancy.</title>
        <authorList>
            <person name="Pinder M.I.M."/>
            <person name="Kourtchenko O."/>
            <person name="Robertson E.K."/>
            <person name="Larsson T."/>
            <person name="Maumus F."/>
            <person name="Osuna-Cruz C.M."/>
            <person name="Vancaester E."/>
            <person name="Stenow R."/>
            <person name="Vandepoele K."/>
            <person name="Ploug H."/>
            <person name="Bruchert V."/>
            <person name="Godhe A."/>
            <person name="Topel M."/>
        </authorList>
    </citation>
    <scope>NUCLEOTIDE SEQUENCE</scope>
    <source>
        <strain evidence="3">R05AC</strain>
    </source>
</reference>
<feature type="compositionally biased region" description="Basic and acidic residues" evidence="1">
    <location>
        <begin position="56"/>
        <end position="66"/>
    </location>
</feature>
<feature type="compositionally biased region" description="Polar residues" evidence="1">
    <location>
        <begin position="44"/>
        <end position="54"/>
    </location>
</feature>
<evidence type="ECO:0000256" key="2">
    <source>
        <dbReference type="SAM" id="SignalP"/>
    </source>
</evidence>
<keyword evidence="4" id="KW-1185">Reference proteome</keyword>
<dbReference type="AlphaFoldDB" id="A0AAD8Y8U6"/>
<proteinExistence type="predicted"/>
<feature type="signal peptide" evidence="2">
    <location>
        <begin position="1"/>
        <end position="21"/>
    </location>
</feature>
<gene>
    <name evidence="3" type="ORF">QTG54_008412</name>
</gene>